<keyword evidence="1" id="KW-1133">Transmembrane helix</keyword>
<dbReference type="OrthoDB" id="4336304at2"/>
<dbReference type="Proteomes" id="UP000247980">
    <property type="component" value="Unassembled WGS sequence"/>
</dbReference>
<evidence type="ECO:0000256" key="1">
    <source>
        <dbReference type="SAM" id="Phobius"/>
    </source>
</evidence>
<evidence type="ECO:0008006" key="5">
    <source>
        <dbReference type="Google" id="ProtNLM"/>
    </source>
</evidence>
<proteinExistence type="predicted"/>
<reference evidence="3 4" key="1">
    <citation type="submission" date="2018-05" db="EMBL/GenBank/DDBJ databases">
        <title>Genetic diversity of glacier-inhabiting Cryobacterium bacteria in China and description of Cryobacterium mengkeensis sp. nov. and Arthrobacter glacialis sp. nov.</title>
        <authorList>
            <person name="Liu Q."/>
            <person name="Xin Y.-H."/>
        </authorList>
    </citation>
    <scope>NUCLEOTIDE SEQUENCE [LARGE SCALE GENOMIC DNA]</scope>
    <source>
        <strain evidence="3 4">B7</strain>
    </source>
</reference>
<feature type="transmembrane region" description="Helical" evidence="1">
    <location>
        <begin position="297"/>
        <end position="315"/>
    </location>
</feature>
<keyword evidence="2" id="KW-0732">Signal</keyword>
<protein>
    <recommendedName>
        <fullName evidence="5">DUF916 domain-containing protein</fullName>
    </recommendedName>
</protein>
<gene>
    <name evidence="3" type="ORF">CVS30_00255</name>
</gene>
<evidence type="ECO:0000313" key="3">
    <source>
        <dbReference type="EMBL" id="PYI40008.1"/>
    </source>
</evidence>
<accession>A0A2V5IU20</accession>
<sequence length="329" mass="34290">MQILPRTAHPTTWLALLTAILMATSSLLLLSGTAHATEGDELSWSVKPGGDSARSNFSYELTAGATQQGSFVITNLGAKAIKLAVYAADGTTSSTGALDLLPAAEASNHLGLWVTVETPELELFPGDKTEIPFTLTVPADAEPGDYVGGLVSSYVDSAQGGTVQVDRRLATRMNLKVAGEGKMSLMPGKLSVTHGIAWNPFAPISAEATFIINNDGNVRTRGSYEVTTAGPFGWGKRSIKTPMAELIPGGSATTSVSIEGIWALGWLTTTVEISPEGIDATSGATTTTALDAWAMPWGQLALLVLVVLIAVVVGLRRGRVPSPELTKAS</sequence>
<keyword evidence="1" id="KW-0812">Transmembrane</keyword>
<organism evidence="3 4">
    <name type="scientific">Arthrobacter psychrolactophilus</name>
    <dbReference type="NCBI Taxonomy" id="92442"/>
    <lineage>
        <taxon>Bacteria</taxon>
        <taxon>Bacillati</taxon>
        <taxon>Actinomycetota</taxon>
        <taxon>Actinomycetes</taxon>
        <taxon>Micrococcales</taxon>
        <taxon>Micrococcaceae</taxon>
        <taxon>Arthrobacter</taxon>
    </lineage>
</organism>
<dbReference type="RefSeq" id="WP_110483335.1">
    <property type="nucleotide sequence ID" value="NZ_QJVC01000001.1"/>
</dbReference>
<keyword evidence="1" id="KW-0472">Membrane</keyword>
<dbReference type="AlphaFoldDB" id="A0A2V5IU20"/>
<comment type="caution">
    <text evidence="3">The sequence shown here is derived from an EMBL/GenBank/DDBJ whole genome shotgun (WGS) entry which is preliminary data.</text>
</comment>
<keyword evidence="4" id="KW-1185">Reference proteome</keyword>
<evidence type="ECO:0000313" key="4">
    <source>
        <dbReference type="Proteomes" id="UP000247980"/>
    </source>
</evidence>
<evidence type="ECO:0000256" key="2">
    <source>
        <dbReference type="SAM" id="SignalP"/>
    </source>
</evidence>
<name>A0A2V5IU20_9MICC</name>
<feature type="chain" id="PRO_5016123423" description="DUF916 domain-containing protein" evidence="2">
    <location>
        <begin position="37"/>
        <end position="329"/>
    </location>
</feature>
<feature type="signal peptide" evidence="2">
    <location>
        <begin position="1"/>
        <end position="36"/>
    </location>
</feature>
<dbReference type="EMBL" id="QJVC01000001">
    <property type="protein sequence ID" value="PYI40008.1"/>
    <property type="molecule type" value="Genomic_DNA"/>
</dbReference>